<evidence type="ECO:0000256" key="2">
    <source>
        <dbReference type="ARBA" id="ARBA00005550"/>
    </source>
</evidence>
<dbReference type="Proteomes" id="UP000292702">
    <property type="component" value="Unassembled WGS sequence"/>
</dbReference>
<evidence type="ECO:0000256" key="6">
    <source>
        <dbReference type="ARBA" id="ARBA00023136"/>
    </source>
</evidence>
<sequence length="254" mass="28914">MARGTATATLSGFFYVVNILVTTFFVCLSCVALLSQAVRTSPRRSWDRNFNAVVIGAAYAIVAVAAVGFCLKRRIAVHRRLQRISKEYRTLGRGDVPRPVWRYMQQEYARACLVTYEAEPKAAVQQGWGKPGSQYDGVRYRSHLLQTIREIDKLAHDVIPRHPPLRPHDRMLHHFRFILPLFTKDEDGFTPLHYYDSAIQLVRHSSREPTEAEFLIGMKAAEEIVETLEGCRAEMEAGSISERTESLFSEIKVS</sequence>
<dbReference type="OrthoDB" id="337038at2759"/>
<organism evidence="8 9">
    <name type="scientific">Steccherinum ochraceum</name>
    <dbReference type="NCBI Taxonomy" id="92696"/>
    <lineage>
        <taxon>Eukaryota</taxon>
        <taxon>Fungi</taxon>
        <taxon>Dikarya</taxon>
        <taxon>Basidiomycota</taxon>
        <taxon>Agaricomycotina</taxon>
        <taxon>Agaricomycetes</taxon>
        <taxon>Polyporales</taxon>
        <taxon>Steccherinaceae</taxon>
        <taxon>Steccherinum</taxon>
    </lineage>
</organism>
<protein>
    <recommendedName>
        <fullName evidence="3 7">Defect at low temperature protein 1</fullName>
    </recommendedName>
</protein>
<dbReference type="PANTHER" id="PTHR40021">
    <property type="entry name" value="DEFECT AT LOW TEMPERATURE PROTEIN 1"/>
    <property type="match status" value="1"/>
</dbReference>
<evidence type="ECO:0000256" key="5">
    <source>
        <dbReference type="ARBA" id="ARBA00022989"/>
    </source>
</evidence>
<gene>
    <name evidence="7" type="primary">DLT1</name>
    <name evidence="8" type="ORF">EIP91_004697</name>
</gene>
<evidence type="ECO:0000256" key="1">
    <source>
        <dbReference type="ARBA" id="ARBA00002489"/>
    </source>
</evidence>
<evidence type="ECO:0000256" key="7">
    <source>
        <dbReference type="RuleBase" id="RU367100"/>
    </source>
</evidence>
<comment type="function">
    <text evidence="1 7">Required for growth under high-pressure and low-temperature conditions.</text>
</comment>
<feature type="transmembrane region" description="Helical" evidence="7">
    <location>
        <begin position="50"/>
        <end position="71"/>
    </location>
</feature>
<evidence type="ECO:0000313" key="8">
    <source>
        <dbReference type="EMBL" id="TCD63995.1"/>
    </source>
</evidence>
<dbReference type="GO" id="GO:0016020">
    <property type="term" value="C:membrane"/>
    <property type="evidence" value="ECO:0007669"/>
    <property type="project" value="UniProtKB-SubCell"/>
</dbReference>
<comment type="subcellular location">
    <subcellularLocation>
        <location evidence="7">Membrane</location>
        <topology evidence="7">Multi-pass membrane protein</topology>
    </subcellularLocation>
</comment>
<feature type="transmembrane region" description="Helical" evidence="7">
    <location>
        <begin position="12"/>
        <end position="38"/>
    </location>
</feature>
<dbReference type="STRING" id="92696.A0A4R0REI7"/>
<comment type="caution">
    <text evidence="8">The sequence shown here is derived from an EMBL/GenBank/DDBJ whole genome shotgun (WGS) entry which is preliminary data.</text>
</comment>
<keyword evidence="6 7" id="KW-0472">Membrane</keyword>
<dbReference type="AlphaFoldDB" id="A0A4R0REI7"/>
<keyword evidence="9" id="KW-1185">Reference proteome</keyword>
<dbReference type="InterPro" id="IPR038869">
    <property type="entry name" value="DLT1"/>
</dbReference>
<keyword evidence="4 7" id="KW-0812">Transmembrane</keyword>
<dbReference type="PANTHER" id="PTHR40021:SF1">
    <property type="entry name" value="DEFECT AT LOW TEMPERATURE PROTEIN 1"/>
    <property type="match status" value="1"/>
</dbReference>
<dbReference type="EMBL" id="RWJN01000262">
    <property type="protein sequence ID" value="TCD63995.1"/>
    <property type="molecule type" value="Genomic_DNA"/>
</dbReference>
<evidence type="ECO:0000313" key="9">
    <source>
        <dbReference type="Proteomes" id="UP000292702"/>
    </source>
</evidence>
<proteinExistence type="inferred from homology"/>
<reference evidence="8 9" key="1">
    <citation type="submission" date="2018-11" db="EMBL/GenBank/DDBJ databases">
        <title>Genome assembly of Steccherinum ochraceum LE-BIN_3174, the white-rot fungus of the Steccherinaceae family (The Residual Polyporoid clade, Polyporales, Basidiomycota).</title>
        <authorList>
            <person name="Fedorova T.V."/>
            <person name="Glazunova O.A."/>
            <person name="Landesman E.O."/>
            <person name="Moiseenko K.V."/>
            <person name="Psurtseva N.V."/>
            <person name="Savinova O.S."/>
            <person name="Shakhova N.V."/>
            <person name="Tyazhelova T.V."/>
            <person name="Vasina D.V."/>
        </authorList>
    </citation>
    <scope>NUCLEOTIDE SEQUENCE [LARGE SCALE GENOMIC DNA]</scope>
    <source>
        <strain evidence="8 9">LE-BIN_3174</strain>
    </source>
</reference>
<name>A0A4R0REI7_9APHY</name>
<evidence type="ECO:0000256" key="4">
    <source>
        <dbReference type="ARBA" id="ARBA00022692"/>
    </source>
</evidence>
<comment type="similarity">
    <text evidence="2 7">Belongs to the DLT1 family.</text>
</comment>
<keyword evidence="5 7" id="KW-1133">Transmembrane helix</keyword>
<evidence type="ECO:0000256" key="3">
    <source>
        <dbReference type="ARBA" id="ARBA00021353"/>
    </source>
</evidence>
<accession>A0A4R0REI7</accession>